<keyword evidence="4" id="KW-1185">Reference proteome</keyword>
<organism evidence="3 4">
    <name type="scientific">Aquarana catesbeiana</name>
    <name type="common">American bullfrog</name>
    <name type="synonym">Rana catesbeiana</name>
    <dbReference type="NCBI Taxonomy" id="8400"/>
    <lineage>
        <taxon>Eukaryota</taxon>
        <taxon>Metazoa</taxon>
        <taxon>Chordata</taxon>
        <taxon>Craniata</taxon>
        <taxon>Vertebrata</taxon>
        <taxon>Euteleostomi</taxon>
        <taxon>Amphibia</taxon>
        <taxon>Batrachia</taxon>
        <taxon>Anura</taxon>
        <taxon>Neobatrachia</taxon>
        <taxon>Ranoidea</taxon>
        <taxon>Ranidae</taxon>
        <taxon>Aquarana</taxon>
    </lineage>
</organism>
<dbReference type="AlphaFoldDB" id="A0A2G9S1Z8"/>
<dbReference type="EMBL" id="KV928971">
    <property type="protein sequence ID" value="PIO34130.1"/>
    <property type="molecule type" value="Genomic_DNA"/>
</dbReference>
<keyword evidence="2" id="KW-1133">Transmembrane helix</keyword>
<protein>
    <submittedName>
        <fullName evidence="3">Uncharacterized protein</fullName>
    </submittedName>
</protein>
<feature type="region of interest" description="Disordered" evidence="1">
    <location>
        <begin position="1"/>
        <end position="58"/>
    </location>
</feature>
<dbReference type="Proteomes" id="UP000228934">
    <property type="component" value="Unassembled WGS sequence"/>
</dbReference>
<feature type="compositionally biased region" description="Polar residues" evidence="1">
    <location>
        <begin position="26"/>
        <end position="41"/>
    </location>
</feature>
<sequence length="122" mass="13293">MKSSTQSRDQNIGQSTEPAEPAAPRNLNTTPLEYNKANGNLAQGKDKSIETQDAGDPHSKIKHMQTTIISLIAIVLVLVAVGVGLYCRMKKTNAFGTPCGSRNMKYTDARSEDPFIEVNVEQ</sequence>
<evidence type="ECO:0000313" key="4">
    <source>
        <dbReference type="Proteomes" id="UP000228934"/>
    </source>
</evidence>
<keyword evidence="2" id="KW-0472">Membrane</keyword>
<feature type="compositionally biased region" description="Polar residues" evidence="1">
    <location>
        <begin position="1"/>
        <end position="17"/>
    </location>
</feature>
<evidence type="ECO:0000256" key="2">
    <source>
        <dbReference type="SAM" id="Phobius"/>
    </source>
</evidence>
<name>A0A2G9S1Z8_AQUCT</name>
<dbReference type="OrthoDB" id="10512909at2759"/>
<gene>
    <name evidence="3" type="ORF">AB205_0133060</name>
</gene>
<evidence type="ECO:0000256" key="1">
    <source>
        <dbReference type="SAM" id="MobiDB-lite"/>
    </source>
</evidence>
<keyword evidence="2" id="KW-0812">Transmembrane</keyword>
<evidence type="ECO:0000313" key="3">
    <source>
        <dbReference type="EMBL" id="PIO34130.1"/>
    </source>
</evidence>
<proteinExistence type="predicted"/>
<reference evidence="4" key="1">
    <citation type="journal article" date="2017" name="Nat. Commun.">
        <title>The North American bullfrog draft genome provides insight into hormonal regulation of long noncoding RNA.</title>
        <authorList>
            <person name="Hammond S.A."/>
            <person name="Warren R.L."/>
            <person name="Vandervalk B.P."/>
            <person name="Kucuk E."/>
            <person name="Khan H."/>
            <person name="Gibb E.A."/>
            <person name="Pandoh P."/>
            <person name="Kirk H."/>
            <person name="Zhao Y."/>
            <person name="Jones M."/>
            <person name="Mungall A.J."/>
            <person name="Coope R."/>
            <person name="Pleasance S."/>
            <person name="Moore R.A."/>
            <person name="Holt R.A."/>
            <person name="Round J.M."/>
            <person name="Ohora S."/>
            <person name="Walle B.V."/>
            <person name="Veldhoen N."/>
            <person name="Helbing C.C."/>
            <person name="Birol I."/>
        </authorList>
    </citation>
    <scope>NUCLEOTIDE SEQUENCE [LARGE SCALE GENOMIC DNA]</scope>
</reference>
<accession>A0A2G9S1Z8</accession>
<feature type="compositionally biased region" description="Basic and acidic residues" evidence="1">
    <location>
        <begin position="44"/>
        <end position="58"/>
    </location>
</feature>
<feature type="transmembrane region" description="Helical" evidence="2">
    <location>
        <begin position="68"/>
        <end position="86"/>
    </location>
</feature>